<proteinExistence type="predicted"/>
<gene>
    <name evidence="3" type="ORF">QYE76_045778</name>
</gene>
<reference evidence="3" key="1">
    <citation type="submission" date="2023-07" db="EMBL/GenBank/DDBJ databases">
        <title>A chromosome-level genome assembly of Lolium multiflorum.</title>
        <authorList>
            <person name="Chen Y."/>
            <person name="Copetti D."/>
            <person name="Kolliker R."/>
            <person name="Studer B."/>
        </authorList>
    </citation>
    <scope>NUCLEOTIDE SEQUENCE</scope>
    <source>
        <strain evidence="3">02402/16</strain>
        <tissue evidence="3">Leaf</tissue>
    </source>
</reference>
<comment type="caution">
    <text evidence="3">The sequence shown here is derived from an EMBL/GenBank/DDBJ whole genome shotgun (WGS) entry which is preliminary data.</text>
</comment>
<dbReference type="EMBL" id="JAUUTY010000002">
    <property type="protein sequence ID" value="KAK1684930.1"/>
    <property type="molecule type" value="Genomic_DNA"/>
</dbReference>
<evidence type="ECO:0000256" key="2">
    <source>
        <dbReference type="SAM" id="MobiDB-lite"/>
    </source>
</evidence>
<feature type="region of interest" description="Disordered" evidence="2">
    <location>
        <begin position="130"/>
        <end position="197"/>
    </location>
</feature>
<keyword evidence="4" id="KW-1185">Reference proteome</keyword>
<name>A0AAD8WY15_LOLMU</name>
<organism evidence="3 4">
    <name type="scientific">Lolium multiflorum</name>
    <name type="common">Italian ryegrass</name>
    <name type="synonym">Lolium perenne subsp. multiflorum</name>
    <dbReference type="NCBI Taxonomy" id="4521"/>
    <lineage>
        <taxon>Eukaryota</taxon>
        <taxon>Viridiplantae</taxon>
        <taxon>Streptophyta</taxon>
        <taxon>Embryophyta</taxon>
        <taxon>Tracheophyta</taxon>
        <taxon>Spermatophyta</taxon>
        <taxon>Magnoliopsida</taxon>
        <taxon>Liliopsida</taxon>
        <taxon>Poales</taxon>
        <taxon>Poaceae</taxon>
        <taxon>BOP clade</taxon>
        <taxon>Pooideae</taxon>
        <taxon>Poodae</taxon>
        <taxon>Poeae</taxon>
        <taxon>Poeae Chloroplast Group 2 (Poeae type)</taxon>
        <taxon>Loliodinae</taxon>
        <taxon>Loliinae</taxon>
        <taxon>Lolium</taxon>
    </lineage>
</organism>
<dbReference type="Proteomes" id="UP001231189">
    <property type="component" value="Unassembled WGS sequence"/>
</dbReference>
<evidence type="ECO:0000313" key="3">
    <source>
        <dbReference type="EMBL" id="KAK1684930.1"/>
    </source>
</evidence>
<keyword evidence="1" id="KW-0175">Coiled coil</keyword>
<sequence length="197" mass="21184">MTATARQEADKLKKELVQLKMKLKEEDKEKAEAQIQVKEKEDNLRNFVKALLRAADIPANLVGKPPVDSAADAISFTVDSNELVRVLLRKNKAASSRLFALIFLKADQDKTLGKLVDAFSVDTEGTIEVYRHASPKHREKPTGNRTGQDRYDPNPTSSSPAPFPGSGGGSARPAQPPPDRLPTTADAAGLDPGDGGG</sequence>
<feature type="coiled-coil region" evidence="1">
    <location>
        <begin position="2"/>
        <end position="50"/>
    </location>
</feature>
<accession>A0AAD8WY15</accession>
<evidence type="ECO:0000256" key="1">
    <source>
        <dbReference type="SAM" id="Coils"/>
    </source>
</evidence>
<dbReference type="AlphaFoldDB" id="A0AAD8WY15"/>
<protein>
    <submittedName>
        <fullName evidence="3">Uncharacterized protein</fullName>
    </submittedName>
</protein>
<evidence type="ECO:0000313" key="4">
    <source>
        <dbReference type="Proteomes" id="UP001231189"/>
    </source>
</evidence>